<dbReference type="AlphaFoldDB" id="A0A931FLF2"/>
<dbReference type="Proteomes" id="UP000645610">
    <property type="component" value="Unassembled WGS sequence"/>
</dbReference>
<keyword evidence="3" id="KW-1185">Reference proteome</keyword>
<evidence type="ECO:0000313" key="2">
    <source>
        <dbReference type="EMBL" id="MBF9140639.1"/>
    </source>
</evidence>
<dbReference type="InterPro" id="IPR021729">
    <property type="entry name" value="DUF3298"/>
</dbReference>
<sequence length="119" mass="13265">MYDLKAGEFLTISDLLRPGAERVLCHLLTRHLATEQDFPADALRQTADYPGVTFAPLPESGFGLEEKGLVFQYGDYEIGGYVDGTNSMTIEWAELLTLLNPESAVARMLRERGLWRAAD</sequence>
<dbReference type="Gene3D" id="3.90.640.20">
    <property type="entry name" value="Heat-shock cognate protein, ATPase"/>
    <property type="match status" value="1"/>
</dbReference>
<accession>A0A931FLF2</accession>
<dbReference type="EMBL" id="JADQDP010000001">
    <property type="protein sequence ID" value="MBF9140639.1"/>
    <property type="molecule type" value="Genomic_DNA"/>
</dbReference>
<dbReference type="RefSeq" id="WP_196284980.1">
    <property type="nucleotide sequence ID" value="NZ_JADQDP010000001.1"/>
</dbReference>
<evidence type="ECO:0000313" key="3">
    <source>
        <dbReference type="Proteomes" id="UP000645610"/>
    </source>
</evidence>
<feature type="domain" description="DUF3298" evidence="1">
    <location>
        <begin position="13"/>
        <end position="92"/>
    </location>
</feature>
<comment type="caution">
    <text evidence="2">The sequence shown here is derived from an EMBL/GenBank/DDBJ whole genome shotgun (WGS) entry which is preliminary data.</text>
</comment>
<proteinExistence type="predicted"/>
<gene>
    <name evidence="2" type="ORF">I2I01_03275</name>
</gene>
<dbReference type="Pfam" id="PF11738">
    <property type="entry name" value="DUF3298"/>
    <property type="match status" value="1"/>
</dbReference>
<organism evidence="2 3">
    <name type="scientific">Hymenobacter properus</name>
    <dbReference type="NCBI Taxonomy" id="2791026"/>
    <lineage>
        <taxon>Bacteria</taxon>
        <taxon>Pseudomonadati</taxon>
        <taxon>Bacteroidota</taxon>
        <taxon>Cytophagia</taxon>
        <taxon>Cytophagales</taxon>
        <taxon>Hymenobacteraceae</taxon>
        <taxon>Hymenobacter</taxon>
    </lineage>
</organism>
<dbReference type="InterPro" id="IPR037126">
    <property type="entry name" value="PdaC/RsiV-like_sf"/>
</dbReference>
<evidence type="ECO:0000259" key="1">
    <source>
        <dbReference type="Pfam" id="PF11738"/>
    </source>
</evidence>
<protein>
    <submittedName>
        <fullName evidence="2">DUF3298 domain-containing protein</fullName>
    </submittedName>
</protein>
<reference evidence="2 3" key="1">
    <citation type="submission" date="2020-11" db="EMBL/GenBank/DDBJ databases">
        <authorList>
            <person name="Kim M.K."/>
        </authorList>
    </citation>
    <scope>NUCLEOTIDE SEQUENCE [LARGE SCALE GENOMIC DNA]</scope>
    <source>
        <strain evidence="2 3">BT439</strain>
    </source>
</reference>
<name>A0A931FLF2_9BACT</name>